<dbReference type="Pfam" id="PF13298">
    <property type="entry name" value="LigD_N"/>
    <property type="match status" value="1"/>
</dbReference>
<dbReference type="AlphaFoldDB" id="A0A420BH74"/>
<proteinExistence type="predicted"/>
<name>A0A420BH74_SPHD1</name>
<dbReference type="NCBIfam" id="TIGR02777">
    <property type="entry name" value="LigD_PE_dom"/>
    <property type="match status" value="1"/>
</dbReference>
<evidence type="ECO:0000259" key="2">
    <source>
        <dbReference type="Pfam" id="PF13298"/>
    </source>
</evidence>
<keyword evidence="4" id="KW-1185">Reference proteome</keyword>
<sequence length="203" mass="23402">MPLEEYHKKRDFKATSEPEGKQNENATKLKFVVQRHAATRLHYDFRLEVEGVLKSWAVPKGPSLNPSDKRLAMMVEDHPYEYRTFEGSIPQGNYGAGEVEIWDEGTYEPLEKIVGKTDDLIMRAELHKQSLKVVLHGKKLKGEFALVKIKNAAEENAWLLIKHKDKYSVSEDYDAEEHISKNSKVTAYLQKKTSKKKMKMPKV</sequence>
<dbReference type="OrthoDB" id="9802472at2"/>
<protein>
    <submittedName>
        <fullName evidence="3">Bifunctional non-homologous end joining protein LigD</fullName>
    </submittedName>
</protein>
<dbReference type="EMBL" id="RAPY01000001">
    <property type="protein sequence ID" value="RKE56027.1"/>
    <property type="molecule type" value="Genomic_DNA"/>
</dbReference>
<reference evidence="3 4" key="1">
    <citation type="submission" date="2018-09" db="EMBL/GenBank/DDBJ databases">
        <title>Genomic Encyclopedia of Type Strains, Phase III (KMG-III): the genomes of soil and plant-associated and newly described type strains.</title>
        <authorList>
            <person name="Whitman W."/>
        </authorList>
    </citation>
    <scope>NUCLEOTIDE SEQUENCE [LARGE SCALE GENOMIC DNA]</scope>
    <source>
        <strain evidence="3 4">CECT 7938</strain>
    </source>
</reference>
<gene>
    <name evidence="3" type="ORF">DFQ12_0879</name>
</gene>
<accession>A0A420BH74</accession>
<feature type="region of interest" description="Disordered" evidence="1">
    <location>
        <begin position="1"/>
        <end position="26"/>
    </location>
</feature>
<dbReference type="InterPro" id="IPR014144">
    <property type="entry name" value="LigD_PE_domain"/>
</dbReference>
<feature type="domain" description="DNA ligase D 3'-phosphoesterase" evidence="2">
    <location>
        <begin position="34"/>
        <end position="148"/>
    </location>
</feature>
<evidence type="ECO:0000256" key="1">
    <source>
        <dbReference type="SAM" id="MobiDB-lite"/>
    </source>
</evidence>
<evidence type="ECO:0000313" key="4">
    <source>
        <dbReference type="Proteomes" id="UP000286246"/>
    </source>
</evidence>
<organism evidence="3 4">
    <name type="scientific">Sphingobacterium detergens</name>
    <dbReference type="NCBI Taxonomy" id="1145106"/>
    <lineage>
        <taxon>Bacteria</taxon>
        <taxon>Pseudomonadati</taxon>
        <taxon>Bacteroidota</taxon>
        <taxon>Sphingobacteriia</taxon>
        <taxon>Sphingobacteriales</taxon>
        <taxon>Sphingobacteriaceae</taxon>
        <taxon>Sphingobacterium</taxon>
    </lineage>
</organism>
<evidence type="ECO:0000313" key="3">
    <source>
        <dbReference type="EMBL" id="RKE56027.1"/>
    </source>
</evidence>
<dbReference type="RefSeq" id="WP_120257747.1">
    <property type="nucleotide sequence ID" value="NZ_RAPY01000001.1"/>
</dbReference>
<dbReference type="PANTHER" id="PTHR39465:SF1">
    <property type="entry name" value="DNA LIGASE D 3'-PHOSPHOESTERASE DOMAIN-CONTAINING PROTEIN"/>
    <property type="match status" value="1"/>
</dbReference>
<comment type="caution">
    <text evidence="3">The sequence shown here is derived from an EMBL/GenBank/DDBJ whole genome shotgun (WGS) entry which is preliminary data.</text>
</comment>
<dbReference type="Proteomes" id="UP000286246">
    <property type="component" value="Unassembled WGS sequence"/>
</dbReference>
<feature type="compositionally biased region" description="Basic and acidic residues" evidence="1">
    <location>
        <begin position="1"/>
        <end position="22"/>
    </location>
</feature>
<dbReference type="PANTHER" id="PTHR39465">
    <property type="entry name" value="DNA LIGASE D, 3'-PHOSPHOESTERASE DOMAIN"/>
    <property type="match status" value="1"/>
</dbReference>